<name>N6T768_DENPD</name>
<dbReference type="PANTHER" id="PTHR15036">
    <property type="entry name" value="PIKACHURIN-LIKE PROTEIN"/>
    <property type="match status" value="1"/>
</dbReference>
<sequence length="1379" mass="153290">MSQHVVFCQIKPVHIWLSDAKDRLKGNLENIETQISQSKVNIDTSVELLANASDLLELTSRKLKELEKTPDELDRKKDDFKTRFESNEEEIEKITRLKPVVQEHARDLTQKVQNLQNILADSQLDSNDAIRAARAYKDIADAVQRARNAADNAKNDTDHAANILSTVEGRTMAAETKSQIAVDDAHALSQNISSELEPALAAAVEKFAPLKENQTKNDAILKGIEQILKNIDLPPLDRRFKNASQMADNAIGFTDTVNQRINKSFVDLPQEKTKASELPKDVDNIRRNLDQTKNQLNMVNETLPVVLDDMVELPAKQQKRNETSDFIKSQINKLSNQIQLARDLANRIKVGVKFYSNTTLELRNPINLEDSTTSTKISGYFRTEKESGLVFYLGNPPGTNLRKTKTDDYMALVIQNGYPVLKLDIGNGPEKLNSDKYVADNVWRQFIIERVGHNAKLSIREEVQGEPDQVTTNEKSLDGPYTIFNLDQKKSKLFVGSFSEDYEIQKDIDVTSFEGEVEEFVIGNTPISLWNFVDAHDNVGTKERDKLVVLQPSTGLRFNGQGYAIIDSRSLQLRAKYSIVLSFKTFATEGLIFLGGKNKTFVALELRSGKVLYQYNLGSGTKKFVSSKSYNDGDWHKITAIRDGTMGKLTIDTDDAPDRTNQITGNSLEAIETITFGGYPHVHNFPDVTNIKFDGCISNITINSEPVDLRNTIKSYDVIPGCPAKFAPMVSFNKSRPGYVGWEHLSVANDFKVSLKFKTNEPNGLIFYVTESDQSNGISLSLVDGHLKVLSQKTELVSTDTFNDSDWHVVSVIHNNQFLRVDFDDYGNKVTDNPPPSLYILFAHMYVGGLPKTVRPLAGTVGSDRPFHGCIADLTVNGNVKNFANTTDKSFEILDKCVLDVDYLPIDPSVHQLPSLVPFEEATIPPTTTQVIVTENPYEQRNDTRGDGGLDFQRKPEASLRRPNSTQSLPEPKLPVTVMPFGTGGRAPPVTPKTIEAGCALPLEPAMEDFKQSGQRFGANPGSRLEFNTPRGKFRKNFDFSLDFKTSEPDGIIFYVSDGKTHKQYAALLLQNGYVVFTFKGEQPTPLVLKSQMVYNDNEWHVVDFSREGAEGKLVIDGGSLSGRLAHKTPSLDLRIPFYLGGVQPNDYNMVSPNLNTTTQFNGCIKNFHMNNKPLESPKTIGVIPCSDNVEIVCTFLQLGTFFGGGLSTYMRLKEHFLVGKMFNIKMQIKPRVNTGVLVAVHGRRDYLVLEMTNGHLKLAVENGKGPVVATYIPPGNDSYSLCDGQWHEIQVVKSKNVVTLSVDNMFTDPKIGSPAAVSGDTGSALFLGGHRLLKKVRGIASRTPFIGCIRNVSLNNEPIDLSTSLFEGNITVGTCRTN</sequence>
<dbReference type="CDD" id="cd00110">
    <property type="entry name" value="LamG"/>
    <property type="match status" value="5"/>
</dbReference>
<dbReference type="GO" id="GO:0007155">
    <property type="term" value="P:cell adhesion"/>
    <property type="evidence" value="ECO:0007669"/>
    <property type="project" value="InterPro"/>
</dbReference>
<feature type="non-terminal residue" evidence="4">
    <location>
        <position position="1"/>
    </location>
</feature>
<dbReference type="InterPro" id="IPR001791">
    <property type="entry name" value="Laminin_G"/>
</dbReference>
<proteinExistence type="predicted"/>
<keyword evidence="1" id="KW-1015">Disulfide bond</keyword>
<protein>
    <submittedName>
        <fullName evidence="4">Uncharacterized protein</fullName>
    </submittedName>
</protein>
<evidence type="ECO:0000256" key="1">
    <source>
        <dbReference type="PROSITE-ProRule" id="PRU00122"/>
    </source>
</evidence>
<dbReference type="SMART" id="SM00282">
    <property type="entry name" value="LamG"/>
    <property type="match status" value="5"/>
</dbReference>
<dbReference type="SUPFAM" id="SSF49899">
    <property type="entry name" value="Concanavalin A-like lectins/glucanases"/>
    <property type="match status" value="5"/>
</dbReference>
<feature type="disulfide bond" evidence="1">
    <location>
        <begin position="1349"/>
        <end position="1376"/>
    </location>
</feature>
<feature type="disulfide bond" evidence="1">
    <location>
        <begin position="870"/>
        <end position="897"/>
    </location>
</feature>
<dbReference type="Pfam" id="PF06009">
    <property type="entry name" value="Laminin_II"/>
    <property type="match status" value="1"/>
</dbReference>
<feature type="compositionally biased region" description="Basic and acidic residues" evidence="3">
    <location>
        <begin position="938"/>
        <end position="960"/>
    </location>
</feature>
<dbReference type="OrthoDB" id="10011303at2759"/>
<dbReference type="Pfam" id="PF02210">
    <property type="entry name" value="Laminin_G_2"/>
    <property type="match status" value="5"/>
</dbReference>
<evidence type="ECO:0000313" key="4">
    <source>
        <dbReference type="EMBL" id="ENN73523.1"/>
    </source>
</evidence>
<feature type="coiled-coil region" evidence="2">
    <location>
        <begin position="21"/>
        <end position="69"/>
    </location>
</feature>
<organism evidence="4">
    <name type="scientific">Dendroctonus ponderosae</name>
    <name type="common">Mountain pine beetle</name>
    <dbReference type="NCBI Taxonomy" id="77166"/>
    <lineage>
        <taxon>Eukaryota</taxon>
        <taxon>Metazoa</taxon>
        <taxon>Ecdysozoa</taxon>
        <taxon>Arthropoda</taxon>
        <taxon>Hexapoda</taxon>
        <taxon>Insecta</taxon>
        <taxon>Pterygota</taxon>
        <taxon>Neoptera</taxon>
        <taxon>Endopterygota</taxon>
        <taxon>Coleoptera</taxon>
        <taxon>Polyphaga</taxon>
        <taxon>Cucujiformia</taxon>
        <taxon>Curculionidae</taxon>
        <taxon>Scolytinae</taxon>
        <taxon>Dendroctonus</taxon>
    </lineage>
</organism>
<gene>
    <name evidence="4" type="ORF">YQE_09774</name>
</gene>
<evidence type="ECO:0000256" key="2">
    <source>
        <dbReference type="SAM" id="Coils"/>
    </source>
</evidence>
<dbReference type="InterPro" id="IPR050372">
    <property type="entry name" value="Neurexin-related_CASP"/>
</dbReference>
<feature type="coiled-coil region" evidence="2">
    <location>
        <begin position="105"/>
        <end position="156"/>
    </location>
</feature>
<comment type="caution">
    <text evidence="1">Lacks conserved residue(s) required for the propagation of feature annotation.</text>
</comment>
<dbReference type="InterPro" id="IPR010307">
    <property type="entry name" value="Laminin_dom_II"/>
</dbReference>
<dbReference type="PANTHER" id="PTHR15036:SF67">
    <property type="entry name" value="LAMININ SUBUNIT ALPHA-LIKE PROTEIN"/>
    <property type="match status" value="1"/>
</dbReference>
<dbReference type="InterPro" id="IPR013320">
    <property type="entry name" value="ConA-like_dom_sf"/>
</dbReference>
<dbReference type="EMBL" id="KB741156">
    <property type="protein sequence ID" value="ENN73523.1"/>
    <property type="molecule type" value="Genomic_DNA"/>
</dbReference>
<dbReference type="HOGENOM" id="CLU_244476_0_0_1"/>
<keyword evidence="2" id="KW-0175">Coiled coil</keyword>
<accession>N6T768</accession>
<feature type="region of interest" description="Disordered" evidence="3">
    <location>
        <begin position="937"/>
        <end position="975"/>
    </location>
</feature>
<dbReference type="GO" id="GO:0016020">
    <property type="term" value="C:membrane"/>
    <property type="evidence" value="ECO:0007669"/>
    <property type="project" value="UniProtKB-SubCell"/>
</dbReference>
<dbReference type="PROSITE" id="PS50025">
    <property type="entry name" value="LAM_G_DOMAIN"/>
    <property type="match status" value="5"/>
</dbReference>
<dbReference type="Gene3D" id="2.60.120.200">
    <property type="match status" value="5"/>
</dbReference>
<reference evidence="4" key="1">
    <citation type="journal article" date="2013" name="Genome Biol.">
        <title>Draft genome of the mountain pine beetle, Dendroctonus ponderosae Hopkins, a major forest pest.</title>
        <authorList>
            <person name="Keeling C.I."/>
            <person name="Yuen M.M."/>
            <person name="Liao N.Y."/>
            <person name="Docking T.R."/>
            <person name="Chan S.K."/>
            <person name="Taylor G.A."/>
            <person name="Palmquist D.L."/>
            <person name="Jackman S.D."/>
            <person name="Nguyen A."/>
            <person name="Li M."/>
            <person name="Henderson H."/>
            <person name="Janes J.K."/>
            <person name="Zhao Y."/>
            <person name="Pandoh P."/>
            <person name="Moore R."/>
            <person name="Sperling F.A."/>
            <person name="Huber D.P."/>
            <person name="Birol I."/>
            <person name="Jones S.J."/>
            <person name="Bohlmann J."/>
        </authorList>
    </citation>
    <scope>NUCLEOTIDE SEQUENCE</scope>
</reference>
<evidence type="ECO:0000256" key="3">
    <source>
        <dbReference type="SAM" id="MobiDB-lite"/>
    </source>
</evidence>
<dbReference type="OMA" id="IFHVGRQ"/>